<keyword evidence="2 4" id="KW-0143">Chaperone</keyword>
<dbReference type="Pfam" id="PF07743">
    <property type="entry name" value="HSCB_C"/>
    <property type="match status" value="1"/>
</dbReference>
<organism evidence="7 8">
    <name type="scientific">Chitinilyticum piscinae</name>
    <dbReference type="NCBI Taxonomy" id="2866724"/>
    <lineage>
        <taxon>Bacteria</taxon>
        <taxon>Pseudomonadati</taxon>
        <taxon>Pseudomonadota</taxon>
        <taxon>Betaproteobacteria</taxon>
        <taxon>Neisseriales</taxon>
        <taxon>Chitinibacteraceae</taxon>
        <taxon>Chitinilyticum</taxon>
    </lineage>
</organism>
<accession>A0A8J7KBH9</accession>
<dbReference type="SUPFAM" id="SSF46565">
    <property type="entry name" value="Chaperone J-domain"/>
    <property type="match status" value="1"/>
</dbReference>
<dbReference type="GO" id="GO:1990230">
    <property type="term" value="C:iron-sulfur cluster transfer complex"/>
    <property type="evidence" value="ECO:0007669"/>
    <property type="project" value="TreeGrafter"/>
</dbReference>
<proteinExistence type="inferred from homology"/>
<dbReference type="InterPro" id="IPR036869">
    <property type="entry name" value="J_dom_sf"/>
</dbReference>
<dbReference type="PANTHER" id="PTHR14021:SF15">
    <property type="entry name" value="IRON-SULFUR CLUSTER CO-CHAPERONE PROTEIN HSCB"/>
    <property type="match status" value="1"/>
</dbReference>
<dbReference type="Gene3D" id="1.20.1280.20">
    <property type="entry name" value="HscB, C-terminal domain"/>
    <property type="match status" value="1"/>
</dbReference>
<comment type="caution">
    <text evidence="7">The sequence shown here is derived from an EMBL/GenBank/DDBJ whole genome shotgun (WGS) entry which is preliminary data.</text>
</comment>
<evidence type="ECO:0000259" key="6">
    <source>
        <dbReference type="PROSITE" id="PS50076"/>
    </source>
</evidence>
<evidence type="ECO:0000256" key="2">
    <source>
        <dbReference type="ARBA" id="ARBA00023186"/>
    </source>
</evidence>
<dbReference type="Gene3D" id="1.10.287.110">
    <property type="entry name" value="DnaJ domain"/>
    <property type="match status" value="1"/>
</dbReference>
<dbReference type="NCBIfam" id="NF002935">
    <property type="entry name" value="PRK03578.1"/>
    <property type="match status" value="1"/>
</dbReference>
<dbReference type="InterPro" id="IPR036386">
    <property type="entry name" value="HscB_C_sf"/>
</dbReference>
<dbReference type="RefSeq" id="WP_194116779.1">
    <property type="nucleotide sequence ID" value="NZ_JADFUA010000008.1"/>
</dbReference>
<dbReference type="InterPro" id="IPR004640">
    <property type="entry name" value="HscB"/>
</dbReference>
<dbReference type="PANTHER" id="PTHR14021">
    <property type="entry name" value="IRON-SULFUR CLUSTER CO-CHAPERONE PROTEIN HSCB"/>
    <property type="match status" value="1"/>
</dbReference>
<dbReference type="HAMAP" id="MF_00682">
    <property type="entry name" value="HscB"/>
    <property type="match status" value="1"/>
</dbReference>
<dbReference type="InterPro" id="IPR001623">
    <property type="entry name" value="DnaJ_domain"/>
</dbReference>
<sequence length="176" mass="20378">MQFDFNQTYFSLFGIEPRFALNTPELDRRYRELQAQWHPDRYASEDDSARRLSLQASTFVNEGWQTLKSPLARGRYLLRLNGVDTQEDTNTAMPMDFLMQQMEWREAIASARASRHLDQLERLNSELREEIAALEGLLGGQLDAAQWDAASTSVRKLRFLEKLDQEIGDAIEAVMF</sequence>
<evidence type="ECO:0000313" key="8">
    <source>
        <dbReference type="Proteomes" id="UP000604481"/>
    </source>
</evidence>
<comment type="similarity">
    <text evidence="1 4">Belongs to the HscB family.</text>
</comment>
<dbReference type="PROSITE" id="PS50076">
    <property type="entry name" value="DNAJ_2"/>
    <property type="match status" value="1"/>
</dbReference>
<dbReference type="GO" id="GO:0051259">
    <property type="term" value="P:protein complex oligomerization"/>
    <property type="evidence" value="ECO:0007669"/>
    <property type="project" value="InterPro"/>
</dbReference>
<dbReference type="InterPro" id="IPR009073">
    <property type="entry name" value="HscB_oligo_C"/>
</dbReference>
<evidence type="ECO:0000256" key="4">
    <source>
        <dbReference type="HAMAP-Rule" id="MF_00682"/>
    </source>
</evidence>
<dbReference type="SUPFAM" id="SSF47144">
    <property type="entry name" value="HSC20 (HSCB), C-terminal oligomerisation domain"/>
    <property type="match status" value="1"/>
</dbReference>
<dbReference type="GO" id="GO:0051087">
    <property type="term" value="F:protein-folding chaperone binding"/>
    <property type="evidence" value="ECO:0007669"/>
    <property type="project" value="InterPro"/>
</dbReference>
<keyword evidence="5" id="KW-0175">Coiled coil</keyword>
<evidence type="ECO:0000256" key="5">
    <source>
        <dbReference type="SAM" id="Coils"/>
    </source>
</evidence>
<evidence type="ECO:0000256" key="3">
    <source>
        <dbReference type="ARBA" id="ARBA00025596"/>
    </source>
</evidence>
<reference evidence="7 8" key="1">
    <citation type="submission" date="2020-10" db="EMBL/GenBank/DDBJ databases">
        <title>The genome sequence of Chitinilyticum litopenaei 4Y14.</title>
        <authorList>
            <person name="Liu Y."/>
        </authorList>
    </citation>
    <scope>NUCLEOTIDE SEQUENCE [LARGE SCALE GENOMIC DNA]</scope>
    <source>
        <strain evidence="7 8">4Y14</strain>
    </source>
</reference>
<dbReference type="EMBL" id="JADFUA010000008">
    <property type="protein sequence ID" value="MBE9610249.1"/>
    <property type="molecule type" value="Genomic_DNA"/>
</dbReference>
<dbReference type="Proteomes" id="UP000604481">
    <property type="component" value="Unassembled WGS sequence"/>
</dbReference>
<keyword evidence="8" id="KW-1185">Reference proteome</keyword>
<comment type="subunit">
    <text evidence="4">Interacts with HscA and stimulates its ATPase activity.</text>
</comment>
<protein>
    <recommendedName>
        <fullName evidence="4">Co-chaperone protein HscB homolog</fullName>
    </recommendedName>
</protein>
<dbReference type="GO" id="GO:0044571">
    <property type="term" value="P:[2Fe-2S] cluster assembly"/>
    <property type="evidence" value="ECO:0007669"/>
    <property type="project" value="InterPro"/>
</dbReference>
<feature type="coiled-coil region" evidence="5">
    <location>
        <begin position="110"/>
        <end position="137"/>
    </location>
</feature>
<comment type="function">
    <text evidence="3 4">Co-chaperone involved in the maturation of iron-sulfur cluster-containing proteins. Seems to help targeting proteins to be folded toward HscA.</text>
</comment>
<name>A0A8J7KBH9_9NEIS</name>
<evidence type="ECO:0000256" key="1">
    <source>
        <dbReference type="ARBA" id="ARBA00010476"/>
    </source>
</evidence>
<feature type="domain" description="J" evidence="6">
    <location>
        <begin position="8"/>
        <end position="80"/>
    </location>
</feature>
<evidence type="ECO:0000313" key="7">
    <source>
        <dbReference type="EMBL" id="MBE9610249.1"/>
    </source>
</evidence>
<dbReference type="GO" id="GO:0001671">
    <property type="term" value="F:ATPase activator activity"/>
    <property type="evidence" value="ECO:0007669"/>
    <property type="project" value="InterPro"/>
</dbReference>
<dbReference type="CDD" id="cd06257">
    <property type="entry name" value="DnaJ"/>
    <property type="match status" value="1"/>
</dbReference>
<dbReference type="AlphaFoldDB" id="A0A8J7KBH9"/>
<dbReference type="GO" id="GO:0006457">
    <property type="term" value="P:protein folding"/>
    <property type="evidence" value="ECO:0007669"/>
    <property type="project" value="UniProtKB-UniRule"/>
</dbReference>
<dbReference type="SMART" id="SM00271">
    <property type="entry name" value="DnaJ"/>
    <property type="match status" value="1"/>
</dbReference>
<gene>
    <name evidence="4 7" type="primary">hscB</name>
    <name evidence="7" type="ORF">INR99_12940</name>
</gene>
<dbReference type="NCBIfam" id="TIGR00714">
    <property type="entry name" value="hscB"/>
    <property type="match status" value="1"/>
</dbReference>